<evidence type="ECO:0000313" key="1">
    <source>
        <dbReference type="EMBL" id="KAF0716432.1"/>
    </source>
</evidence>
<sequence>MKRLKTFHHDGVVHPLVLGIPLTIACFIQDRATFFRFVVATRVVEPTGPLEHFFTLAQRYKLGLLWPELHLTPDVLNSIEHLTYVLRFYPVVSIECNVDLAWLACYVNPNTPLSWSWFPSFAWEPSCLDHWFTAWSTGFRITSIGWHSDNLAIDAFAAVVRHLRHLKHIDVVIDVCPTHFLVNLFALAATSTTLKSIMLEDEGGHAVSGQMLQHATTWLERCPVTMFRFHRWDWSTTVAPGIVTAFVRALFRHPTLQLLHIEQCNLVRVPVLSMGGPLFPALWQLHFESVYAPADTAAWLPMVLFHSPIHELILPNVVCSASAHIRILRALKFSHLNELDLTGWSLAPIWGIAVSCLSTALVRQLTLTDPGDGINDDSLAGIAQIIATNETLTHVTVRVSHTTTAMVALMSAMMDREASLECLCLVGVERVQHSEADATMLAELAADHQVELSGELGSICRLQITPLE</sequence>
<dbReference type="InterPro" id="IPR032675">
    <property type="entry name" value="LRR_dom_sf"/>
</dbReference>
<dbReference type="SUPFAM" id="SSF52047">
    <property type="entry name" value="RNI-like"/>
    <property type="match status" value="1"/>
</dbReference>
<dbReference type="PROSITE" id="PS51257">
    <property type="entry name" value="PROKAR_LIPOPROTEIN"/>
    <property type="match status" value="1"/>
</dbReference>
<dbReference type="Proteomes" id="UP000332933">
    <property type="component" value="Unassembled WGS sequence"/>
</dbReference>
<dbReference type="AlphaFoldDB" id="A0A485KE59"/>
<dbReference type="Gene3D" id="3.80.10.10">
    <property type="entry name" value="Ribonuclease Inhibitor"/>
    <property type="match status" value="1"/>
</dbReference>
<proteinExistence type="predicted"/>
<gene>
    <name evidence="2" type="primary">Aste57867_2856</name>
    <name evidence="1" type="ORF">As57867_002848</name>
    <name evidence="2" type="ORF">ASTE57867_2856</name>
</gene>
<keyword evidence="3" id="KW-1185">Reference proteome</keyword>
<reference evidence="2 3" key="1">
    <citation type="submission" date="2019-03" db="EMBL/GenBank/DDBJ databases">
        <authorList>
            <person name="Gaulin E."/>
            <person name="Dumas B."/>
        </authorList>
    </citation>
    <scope>NUCLEOTIDE SEQUENCE [LARGE SCALE GENOMIC DNA]</scope>
    <source>
        <strain evidence="2">CBS 568.67</strain>
    </source>
</reference>
<evidence type="ECO:0000313" key="2">
    <source>
        <dbReference type="EMBL" id="VFT80043.1"/>
    </source>
</evidence>
<organism evidence="2 3">
    <name type="scientific">Aphanomyces stellatus</name>
    <dbReference type="NCBI Taxonomy" id="120398"/>
    <lineage>
        <taxon>Eukaryota</taxon>
        <taxon>Sar</taxon>
        <taxon>Stramenopiles</taxon>
        <taxon>Oomycota</taxon>
        <taxon>Saprolegniomycetes</taxon>
        <taxon>Saprolegniales</taxon>
        <taxon>Verrucalvaceae</taxon>
        <taxon>Aphanomyces</taxon>
    </lineage>
</organism>
<name>A0A485KE59_9STRA</name>
<protein>
    <submittedName>
        <fullName evidence="2">Aste57867_2856 protein</fullName>
    </submittedName>
</protein>
<reference evidence="1" key="2">
    <citation type="submission" date="2019-06" db="EMBL/GenBank/DDBJ databases">
        <title>Genomics analysis of Aphanomyces spp. identifies a new class of oomycete effector associated with host adaptation.</title>
        <authorList>
            <person name="Gaulin E."/>
        </authorList>
    </citation>
    <scope>NUCLEOTIDE SEQUENCE</scope>
    <source>
        <strain evidence="1">CBS 578.67</strain>
    </source>
</reference>
<dbReference type="EMBL" id="CAADRA010000405">
    <property type="protein sequence ID" value="VFT80043.1"/>
    <property type="molecule type" value="Genomic_DNA"/>
</dbReference>
<evidence type="ECO:0000313" key="3">
    <source>
        <dbReference type="Proteomes" id="UP000332933"/>
    </source>
</evidence>
<dbReference type="EMBL" id="VJMH01000405">
    <property type="protein sequence ID" value="KAF0716432.1"/>
    <property type="molecule type" value="Genomic_DNA"/>
</dbReference>
<dbReference type="OrthoDB" id="120976at2759"/>
<accession>A0A485KE59</accession>